<dbReference type="InterPro" id="IPR046960">
    <property type="entry name" value="PPR_At4g14850-like_plant"/>
</dbReference>
<feature type="repeat" description="PPR" evidence="2">
    <location>
        <begin position="312"/>
        <end position="342"/>
    </location>
</feature>
<dbReference type="Proteomes" id="UP000327013">
    <property type="component" value="Chromosome 2"/>
</dbReference>
<feature type="repeat" description="PPR" evidence="2">
    <location>
        <begin position="137"/>
        <end position="171"/>
    </location>
</feature>
<dbReference type="AlphaFoldDB" id="A0A5N6QN16"/>
<dbReference type="FunFam" id="1.25.40.10:FF:000344">
    <property type="entry name" value="Pentatricopeptide repeat-containing protein"/>
    <property type="match status" value="1"/>
</dbReference>
<evidence type="ECO:0000313" key="3">
    <source>
        <dbReference type="EMBL" id="KAE8008404.1"/>
    </source>
</evidence>
<dbReference type="InterPro" id="IPR046848">
    <property type="entry name" value="E_motif"/>
</dbReference>
<dbReference type="GO" id="GO:0003729">
    <property type="term" value="F:mRNA binding"/>
    <property type="evidence" value="ECO:0007669"/>
    <property type="project" value="UniProtKB-ARBA"/>
</dbReference>
<feature type="repeat" description="PPR" evidence="2">
    <location>
        <begin position="580"/>
        <end position="615"/>
    </location>
</feature>
<dbReference type="NCBIfam" id="TIGR00756">
    <property type="entry name" value="PPR"/>
    <property type="match status" value="9"/>
</dbReference>
<accession>A0A5N6QN16</accession>
<dbReference type="OrthoDB" id="1851890at2759"/>
<dbReference type="Pfam" id="PF01535">
    <property type="entry name" value="PPR"/>
    <property type="match status" value="4"/>
</dbReference>
<evidence type="ECO:0000256" key="1">
    <source>
        <dbReference type="ARBA" id="ARBA00022737"/>
    </source>
</evidence>
<dbReference type="PANTHER" id="PTHR47926">
    <property type="entry name" value="PENTATRICOPEPTIDE REPEAT-CONTAINING PROTEIN"/>
    <property type="match status" value="1"/>
</dbReference>
<evidence type="ECO:0000313" key="4">
    <source>
        <dbReference type="Proteomes" id="UP000327013"/>
    </source>
</evidence>
<gene>
    <name evidence="3" type="ORF">FH972_004920</name>
</gene>
<dbReference type="Pfam" id="PF20431">
    <property type="entry name" value="E_motif"/>
    <property type="match status" value="1"/>
</dbReference>
<proteinExistence type="predicted"/>
<dbReference type="InterPro" id="IPR011990">
    <property type="entry name" value="TPR-like_helical_dom_sf"/>
</dbReference>
<dbReference type="FunFam" id="1.25.40.10:FF:000073">
    <property type="entry name" value="Pentatricopeptide repeat-containing protein chloroplastic"/>
    <property type="match status" value="1"/>
</dbReference>
<sequence length="785" mass="87927">MLSIARKASVTRETVLVQQLVQLPISLVLLNKLTSTVPPNPPPNQVIQFTPTHHQATTPSSQLFNHQNLFYRNLFSQLKSPPHLFEARRLHALLVVNGFFHPASTDRVFGSQLVNIYVNFGCFQGALLVFDKLPQKSNIAWNAILRGLVDRGQFSDAIQFYHFMLSQGIAPDNFTYPLVLKACSGLSALEEGRSVLEFIQFNESGHNLQRNIYVECALIDMFAKCGSLNEARRLFEEMPTKDLASWSAIICGSVQNGEWVEALCLFKRMRLVGILPDSVIVAAVLPACGRLEARHTGMAMHGCAVRSGFESDLYVSNALVDMYCKCGDTDDANCIFRNMEYRDAVSWSTLIAGYAQNCLYRESFELYLEMKSAGLRANAITAASALPGLANLKLLKQGNEMHGYILKQGFESDAVLGSALIDMYAKCGSMREAEHIFQMMSERNISIWNSLIVGYVSHGDTDSALRIFRQIWKTKLRPNSITLVSILPLCTKTGTLAQGKEIHGYATKSSLFEVVSVGNSLIDVYCKSGDLELGIKVFNQMMVKNIVTYNTVISAHGIHGFGEEAFSFFEQMKEERIRPNKVSFIALLSACSHAGLIDKGWLLYNSMMADYHIQPEMEHYCCMVDLLGRAGNLDDALNFIKKMPVEPDINVLGSLLGACRVHNKLELAELLGNHILQKNLKDSGYYVLLANIYASTKRWKDVSEVRTVIKEKGLIKKPGSSWIQLDGCIHVFRARGIMHPQLNKIQEILKRLLFEMKVEGYMPDQSFFYHDFAVDADELINPDAE</sequence>
<feature type="repeat" description="PPR" evidence="2">
    <location>
        <begin position="413"/>
        <end position="443"/>
    </location>
</feature>
<evidence type="ECO:0000256" key="2">
    <source>
        <dbReference type="PROSITE-ProRule" id="PRU00708"/>
    </source>
</evidence>
<feature type="repeat" description="PPR" evidence="2">
    <location>
        <begin position="242"/>
        <end position="276"/>
    </location>
</feature>
<keyword evidence="4" id="KW-1185">Reference proteome</keyword>
<feature type="repeat" description="PPR" evidence="2">
    <location>
        <begin position="444"/>
        <end position="478"/>
    </location>
</feature>
<dbReference type="FunFam" id="1.25.40.10:FF:000090">
    <property type="entry name" value="Pentatricopeptide repeat-containing protein, chloroplastic"/>
    <property type="match status" value="1"/>
</dbReference>
<reference evidence="3 4" key="1">
    <citation type="submission" date="2019-06" db="EMBL/GenBank/DDBJ databases">
        <title>A chromosomal-level reference genome of Carpinus fangiana (Coryloideae, Betulaceae).</title>
        <authorList>
            <person name="Yang X."/>
            <person name="Wang Z."/>
            <person name="Zhang L."/>
            <person name="Hao G."/>
            <person name="Liu J."/>
            <person name="Yang Y."/>
        </authorList>
    </citation>
    <scope>NUCLEOTIDE SEQUENCE [LARGE SCALE GENOMIC DNA]</scope>
    <source>
        <strain evidence="3">Cfa_2016G</strain>
        <tissue evidence="3">Leaf</tissue>
    </source>
</reference>
<dbReference type="PANTHER" id="PTHR47926:SF394">
    <property type="entry name" value="REPEAT-LIKE SUPERFAMILY PROTEIN, PUTATIVE-RELATED"/>
    <property type="match status" value="1"/>
</dbReference>
<organism evidence="3 4">
    <name type="scientific">Carpinus fangiana</name>
    <dbReference type="NCBI Taxonomy" id="176857"/>
    <lineage>
        <taxon>Eukaryota</taxon>
        <taxon>Viridiplantae</taxon>
        <taxon>Streptophyta</taxon>
        <taxon>Embryophyta</taxon>
        <taxon>Tracheophyta</taxon>
        <taxon>Spermatophyta</taxon>
        <taxon>Magnoliopsida</taxon>
        <taxon>eudicotyledons</taxon>
        <taxon>Gunneridae</taxon>
        <taxon>Pentapetalae</taxon>
        <taxon>rosids</taxon>
        <taxon>fabids</taxon>
        <taxon>Fagales</taxon>
        <taxon>Betulaceae</taxon>
        <taxon>Carpinus</taxon>
    </lineage>
</organism>
<dbReference type="Pfam" id="PF13041">
    <property type="entry name" value="PPR_2"/>
    <property type="match status" value="3"/>
</dbReference>
<dbReference type="GO" id="GO:0009451">
    <property type="term" value="P:RNA modification"/>
    <property type="evidence" value="ECO:0007669"/>
    <property type="project" value="InterPro"/>
</dbReference>
<keyword evidence="1" id="KW-0677">Repeat</keyword>
<dbReference type="PROSITE" id="PS51375">
    <property type="entry name" value="PPR"/>
    <property type="match status" value="9"/>
</dbReference>
<protein>
    <recommendedName>
        <fullName evidence="5">DYW domain-containing protein</fullName>
    </recommendedName>
</protein>
<dbReference type="FunFam" id="1.25.40.10:FF:000031">
    <property type="entry name" value="Pentatricopeptide repeat-containing protein mitochondrial"/>
    <property type="match status" value="1"/>
</dbReference>
<feature type="repeat" description="PPR" evidence="2">
    <location>
        <begin position="211"/>
        <end position="241"/>
    </location>
</feature>
<name>A0A5N6QN16_9ROSI</name>
<dbReference type="InterPro" id="IPR002885">
    <property type="entry name" value="PPR_rpt"/>
</dbReference>
<evidence type="ECO:0008006" key="5">
    <source>
        <dbReference type="Google" id="ProtNLM"/>
    </source>
</evidence>
<dbReference type="EMBL" id="CM017322">
    <property type="protein sequence ID" value="KAE8008404.1"/>
    <property type="molecule type" value="Genomic_DNA"/>
</dbReference>
<dbReference type="Gene3D" id="1.25.40.10">
    <property type="entry name" value="Tetratricopeptide repeat domain"/>
    <property type="match status" value="6"/>
</dbReference>
<feature type="repeat" description="PPR" evidence="2">
    <location>
        <begin position="343"/>
        <end position="377"/>
    </location>
</feature>
<feature type="repeat" description="PPR" evidence="2">
    <location>
        <begin position="545"/>
        <end position="579"/>
    </location>
</feature>
<dbReference type="Pfam" id="PF13812">
    <property type="entry name" value="PPR_3"/>
    <property type="match status" value="1"/>
</dbReference>